<reference evidence="5" key="2">
    <citation type="submission" date="2013-04" db="EMBL/GenBank/DDBJ databases">
        <title>Genomic mechanisms accounting for the adaptation to parasitism in nematode-trapping fungi.</title>
        <authorList>
            <person name="Ahren D.G."/>
        </authorList>
    </citation>
    <scope>NUCLEOTIDE SEQUENCE [LARGE SCALE GENOMIC DNA]</scope>
    <source>
        <strain evidence="5">CBS 200.50</strain>
    </source>
</reference>
<evidence type="ECO:0000259" key="3">
    <source>
        <dbReference type="PROSITE" id="PS50213"/>
    </source>
</evidence>
<dbReference type="InterPro" id="IPR036378">
    <property type="entry name" value="FAS1_dom_sf"/>
</dbReference>
<dbReference type="PANTHER" id="PTHR10900:SF77">
    <property type="entry name" value="FI19380P1"/>
    <property type="match status" value="1"/>
</dbReference>
<dbReference type="PROSITE" id="PS50213">
    <property type="entry name" value="FAS1"/>
    <property type="match status" value="2"/>
</dbReference>
<evidence type="ECO:0000313" key="4">
    <source>
        <dbReference type="EMBL" id="EPS41282.1"/>
    </source>
</evidence>
<keyword evidence="5" id="KW-1185">Reference proteome</keyword>
<dbReference type="Gene3D" id="2.30.180.10">
    <property type="entry name" value="FAS1 domain"/>
    <property type="match status" value="2"/>
</dbReference>
<organism evidence="4 5">
    <name type="scientific">Dactylellina haptotyla (strain CBS 200.50)</name>
    <name type="common">Nematode-trapping fungus</name>
    <name type="synonym">Monacrosporium haptotylum</name>
    <dbReference type="NCBI Taxonomy" id="1284197"/>
    <lineage>
        <taxon>Eukaryota</taxon>
        <taxon>Fungi</taxon>
        <taxon>Dikarya</taxon>
        <taxon>Ascomycota</taxon>
        <taxon>Pezizomycotina</taxon>
        <taxon>Orbiliomycetes</taxon>
        <taxon>Orbiliales</taxon>
        <taxon>Orbiliaceae</taxon>
        <taxon>Dactylellina</taxon>
    </lineage>
</organism>
<proteinExistence type="predicted"/>
<gene>
    <name evidence="4" type="ORF">H072_4808</name>
</gene>
<dbReference type="HOGENOM" id="CLU_031281_0_0_1"/>
<dbReference type="STRING" id="1284197.S8C0V6"/>
<feature type="region of interest" description="Disordered" evidence="1">
    <location>
        <begin position="325"/>
        <end position="369"/>
    </location>
</feature>
<dbReference type="AlphaFoldDB" id="S8C0V6"/>
<dbReference type="InterPro" id="IPR000782">
    <property type="entry name" value="FAS1_domain"/>
</dbReference>
<dbReference type="Proteomes" id="UP000015100">
    <property type="component" value="Unassembled WGS sequence"/>
</dbReference>
<dbReference type="SUPFAM" id="SSF82153">
    <property type="entry name" value="FAS1 domain"/>
    <property type="match status" value="2"/>
</dbReference>
<evidence type="ECO:0000256" key="2">
    <source>
        <dbReference type="SAM" id="SignalP"/>
    </source>
</evidence>
<feature type="signal peptide" evidence="2">
    <location>
        <begin position="1"/>
        <end position="19"/>
    </location>
</feature>
<accession>S8C0V6</accession>
<dbReference type="OMA" id="TCIGPTD"/>
<dbReference type="eggNOG" id="KOG1437">
    <property type="taxonomic scope" value="Eukaryota"/>
</dbReference>
<evidence type="ECO:0000256" key="1">
    <source>
        <dbReference type="SAM" id="MobiDB-lite"/>
    </source>
</evidence>
<dbReference type="PANTHER" id="PTHR10900">
    <property type="entry name" value="PERIOSTIN-RELATED"/>
    <property type="match status" value="1"/>
</dbReference>
<evidence type="ECO:0000313" key="5">
    <source>
        <dbReference type="Proteomes" id="UP000015100"/>
    </source>
</evidence>
<reference evidence="4 5" key="1">
    <citation type="journal article" date="2013" name="PLoS Genet.">
        <title>Genomic mechanisms accounting for the adaptation to parasitism in nematode-trapping fungi.</title>
        <authorList>
            <person name="Meerupati T."/>
            <person name="Andersson K.M."/>
            <person name="Friman E."/>
            <person name="Kumar D."/>
            <person name="Tunlid A."/>
            <person name="Ahren D."/>
        </authorList>
    </citation>
    <scope>NUCLEOTIDE SEQUENCE [LARGE SCALE GENOMIC DNA]</scope>
    <source>
        <strain evidence="4 5">CBS 200.50</strain>
    </source>
</reference>
<dbReference type="Pfam" id="PF02469">
    <property type="entry name" value="Fasciclin"/>
    <property type="match status" value="2"/>
</dbReference>
<dbReference type="InterPro" id="IPR050904">
    <property type="entry name" value="Adhesion/Biosynth-related"/>
</dbReference>
<dbReference type="EMBL" id="AQGS01000254">
    <property type="protein sequence ID" value="EPS41282.1"/>
    <property type="molecule type" value="Genomic_DNA"/>
</dbReference>
<keyword evidence="2" id="KW-0732">Signal</keyword>
<name>S8C0V6_DACHA</name>
<dbReference type="OrthoDB" id="286301at2759"/>
<feature type="domain" description="FAS1" evidence="3">
    <location>
        <begin position="21"/>
        <end position="185"/>
    </location>
</feature>
<feature type="chain" id="PRO_5004548746" description="FAS1 domain-containing protein" evidence="2">
    <location>
        <begin position="20"/>
        <end position="394"/>
    </location>
</feature>
<sequence length="394" mass="41225">MHSKQIITAALLAVSAINAQSGSFFDVVKSQQELSLFAALVQSLNSTFADLIESFAPADYKTVLVPNNEAITSFMQKNDIKSPADVPVDAILPFLSYHILLNNVSSTELAQPGGNIVETKLQNTEFSLLKDNAGQVVYGHKADEMAEVSKTNSLQVKSGFGDTVGIVKTDVVFNQGLLHIVDGFLTLPRNCSKTIAHRGAERLVTYIGRVGLLDALDGTPGATCFAPSDAAIEAAGPVLMNMTDAEILDAIKFHILLDPYYTKSLKDGQVIETALTGKSVTVNIVGSDYYFNGVRAKTTNDIVRNGVAYVLDGIMPLEFNGTISGSTSTSAPATSTMPSTSMSTDAMTTTTGSGMTSTGTTSAPTTTGTPNAAGAIQVGGSMFVAGLMALAALV</sequence>
<comment type="caution">
    <text evidence="4">The sequence shown here is derived from an EMBL/GenBank/DDBJ whole genome shotgun (WGS) entry which is preliminary data.</text>
</comment>
<protein>
    <recommendedName>
        <fullName evidence="3">FAS1 domain-containing protein</fullName>
    </recommendedName>
</protein>
<dbReference type="SMART" id="SM00554">
    <property type="entry name" value="FAS1"/>
    <property type="match status" value="2"/>
</dbReference>
<feature type="domain" description="FAS1" evidence="3">
    <location>
        <begin position="187"/>
        <end position="315"/>
    </location>
</feature>